<dbReference type="AlphaFoldDB" id="A0A2T6C9D5"/>
<dbReference type="OrthoDB" id="1681234at2"/>
<evidence type="ECO:0000313" key="3">
    <source>
        <dbReference type="Proteomes" id="UP000244240"/>
    </source>
</evidence>
<dbReference type="InterPro" id="IPR011437">
    <property type="entry name" value="DUF1540"/>
</dbReference>
<reference evidence="2 3" key="1">
    <citation type="submission" date="2018-04" db="EMBL/GenBank/DDBJ databases">
        <title>Genomic Encyclopedia of Archaeal and Bacterial Type Strains, Phase II (KMG-II): from individual species to whole genera.</title>
        <authorList>
            <person name="Goeker M."/>
        </authorList>
    </citation>
    <scope>NUCLEOTIDE SEQUENCE [LARGE SCALE GENOMIC DNA]</scope>
    <source>
        <strain evidence="2 3">DSM 45787</strain>
    </source>
</reference>
<proteinExistence type="predicted"/>
<sequence length="70" mass="7782">MTQVKCSVANCSYWEPGNNCGADAIMVDIDEHADREYEETIGGEAVDTQHQDYSAKDSAETCCHTFKPKH</sequence>
<evidence type="ECO:0000313" key="2">
    <source>
        <dbReference type="EMBL" id="PTX64929.1"/>
    </source>
</evidence>
<protein>
    <submittedName>
        <fullName evidence="2">Uncharacterized protein DUF1540</fullName>
    </submittedName>
</protein>
<dbReference type="EMBL" id="QBKR01000001">
    <property type="protein sequence ID" value="PTX64929.1"/>
    <property type="molecule type" value="Genomic_DNA"/>
</dbReference>
<name>A0A2T6C9D5_9BACL</name>
<feature type="domain" description="DUF1540" evidence="1">
    <location>
        <begin position="4"/>
        <end position="66"/>
    </location>
</feature>
<dbReference type="Proteomes" id="UP000244240">
    <property type="component" value="Unassembled WGS sequence"/>
</dbReference>
<organism evidence="2 3">
    <name type="scientific">Melghirimyces profundicolus</name>
    <dbReference type="NCBI Taxonomy" id="1242148"/>
    <lineage>
        <taxon>Bacteria</taxon>
        <taxon>Bacillati</taxon>
        <taxon>Bacillota</taxon>
        <taxon>Bacilli</taxon>
        <taxon>Bacillales</taxon>
        <taxon>Thermoactinomycetaceae</taxon>
        <taxon>Melghirimyces</taxon>
    </lineage>
</organism>
<evidence type="ECO:0000259" key="1">
    <source>
        <dbReference type="Pfam" id="PF07561"/>
    </source>
</evidence>
<accession>A0A2T6C9D5</accession>
<comment type="caution">
    <text evidence="2">The sequence shown here is derived from an EMBL/GenBank/DDBJ whole genome shotgun (WGS) entry which is preliminary data.</text>
</comment>
<dbReference type="Pfam" id="PF07561">
    <property type="entry name" value="DUF1540"/>
    <property type="match status" value="1"/>
</dbReference>
<keyword evidence="3" id="KW-1185">Reference proteome</keyword>
<gene>
    <name evidence="2" type="ORF">C8P63_101150</name>
</gene>
<dbReference type="RefSeq" id="WP_108021416.1">
    <property type="nucleotide sequence ID" value="NZ_QBKR01000001.1"/>
</dbReference>